<proteinExistence type="predicted"/>
<dbReference type="Gene3D" id="3.40.50.1980">
    <property type="entry name" value="Nitrogenase molybdenum iron protein domain"/>
    <property type="match status" value="1"/>
</dbReference>
<dbReference type="Proteomes" id="UP000679691">
    <property type="component" value="Unassembled WGS sequence"/>
</dbReference>
<comment type="caution">
    <text evidence="1">The sequence shown here is derived from an EMBL/GenBank/DDBJ whole genome shotgun (WGS) entry which is preliminary data.</text>
</comment>
<reference evidence="1" key="1">
    <citation type="submission" date="2021-03" db="EMBL/GenBank/DDBJ databases">
        <authorList>
            <person name="Lu T."/>
            <person name="Wang Q."/>
            <person name="Han X."/>
        </authorList>
    </citation>
    <scope>NUCLEOTIDE SEQUENCE</scope>
    <source>
        <strain evidence="1">WQ 2009</strain>
    </source>
</reference>
<accession>A0A8T4HAM3</accession>
<dbReference type="SUPFAM" id="SSF53807">
    <property type="entry name" value="Helical backbone' metal receptor"/>
    <property type="match status" value="1"/>
</dbReference>
<gene>
    <name evidence="1" type="ORF">J5U18_10240</name>
</gene>
<organism evidence="1 2">
    <name type="scientific">Rhinopithecimicrobium faecis</name>
    <dbReference type="NCBI Taxonomy" id="2820698"/>
    <lineage>
        <taxon>Bacteria</taxon>
        <taxon>Pseudomonadati</taxon>
        <taxon>Bacteroidota</taxon>
        <taxon>Sphingobacteriia</taxon>
        <taxon>Sphingobacteriales</taxon>
        <taxon>Sphingobacteriaceae</taxon>
        <taxon>Rhinopithecimicrobium</taxon>
    </lineage>
</organism>
<protein>
    <submittedName>
        <fullName evidence="1">ABC transporter substrate-binding protein</fullName>
    </submittedName>
</protein>
<keyword evidence="2" id="KW-1185">Reference proteome</keyword>
<dbReference type="EMBL" id="JAGKSB010000011">
    <property type="protein sequence ID" value="MBP3943939.1"/>
    <property type="molecule type" value="Genomic_DNA"/>
</dbReference>
<evidence type="ECO:0000313" key="1">
    <source>
        <dbReference type="EMBL" id="MBP3943939.1"/>
    </source>
</evidence>
<name>A0A8T4HAM3_9SPHI</name>
<sequence length="206" mass="22876">MQSQHILLTNVLTILAFPMDQLSPEMRAKIDLLSTDLTTSTAILAYIQQVAEITGTTAASSLEDFSDEINIILHKLKFIAPQDRPTVLIYSLADKNTLSAGSFLADSIQIAGGIPVTEDAEKIAKIIFIDPANKAFQLVPELIQDNLFAGSEAVEKNQIYIIQDPEFAQIPGVNYLKELEILAEIIQPKYFIFGHEGQQWLKFELV</sequence>
<evidence type="ECO:0000313" key="2">
    <source>
        <dbReference type="Proteomes" id="UP000679691"/>
    </source>
</evidence>
<dbReference type="RefSeq" id="WP_353547443.1">
    <property type="nucleotide sequence ID" value="NZ_JAGKSB010000011.1"/>
</dbReference>
<dbReference type="AlphaFoldDB" id="A0A8T4HAM3"/>